<dbReference type="PANTHER" id="PTHR33223">
    <property type="entry name" value="CCHC-TYPE DOMAIN-CONTAINING PROTEIN"/>
    <property type="match status" value="1"/>
</dbReference>
<evidence type="ECO:0000256" key="2">
    <source>
        <dbReference type="SAM" id="Coils"/>
    </source>
</evidence>
<dbReference type="InterPro" id="IPR021109">
    <property type="entry name" value="Peptidase_aspartic_dom_sf"/>
</dbReference>
<dbReference type="GO" id="GO:0003676">
    <property type="term" value="F:nucleic acid binding"/>
    <property type="evidence" value="ECO:0007669"/>
    <property type="project" value="InterPro"/>
</dbReference>
<accession>A0A8S3U882</accession>
<feature type="coiled-coil region" evidence="2">
    <location>
        <begin position="1135"/>
        <end position="1166"/>
    </location>
</feature>
<evidence type="ECO:0000256" key="3">
    <source>
        <dbReference type="SAM" id="MobiDB-lite"/>
    </source>
</evidence>
<evidence type="ECO:0000259" key="4">
    <source>
        <dbReference type="PROSITE" id="PS50158"/>
    </source>
</evidence>
<feature type="compositionally biased region" description="Low complexity" evidence="3">
    <location>
        <begin position="158"/>
        <end position="169"/>
    </location>
</feature>
<dbReference type="Pfam" id="PF00098">
    <property type="entry name" value="zf-CCHC"/>
    <property type="match status" value="1"/>
</dbReference>
<feature type="compositionally biased region" description="Basic residues" evidence="3">
    <location>
        <begin position="71"/>
        <end position="92"/>
    </location>
</feature>
<organism evidence="5 6">
    <name type="scientific">Mytilus edulis</name>
    <name type="common">Blue mussel</name>
    <dbReference type="NCBI Taxonomy" id="6550"/>
    <lineage>
        <taxon>Eukaryota</taxon>
        <taxon>Metazoa</taxon>
        <taxon>Spiralia</taxon>
        <taxon>Lophotrochozoa</taxon>
        <taxon>Mollusca</taxon>
        <taxon>Bivalvia</taxon>
        <taxon>Autobranchia</taxon>
        <taxon>Pteriomorphia</taxon>
        <taxon>Mytilida</taxon>
        <taxon>Mytiloidea</taxon>
        <taxon>Mytilidae</taxon>
        <taxon>Mytilinae</taxon>
        <taxon>Mytilus</taxon>
    </lineage>
</organism>
<feature type="coiled-coil region" evidence="2">
    <location>
        <begin position="1195"/>
        <end position="1229"/>
    </location>
</feature>
<dbReference type="Gene3D" id="2.40.70.10">
    <property type="entry name" value="Acid Proteases"/>
    <property type="match status" value="1"/>
</dbReference>
<dbReference type="PANTHER" id="PTHR33223:SF6">
    <property type="entry name" value="CCHC-TYPE DOMAIN-CONTAINING PROTEIN"/>
    <property type="match status" value="1"/>
</dbReference>
<feature type="compositionally biased region" description="Polar residues" evidence="3">
    <location>
        <begin position="47"/>
        <end position="56"/>
    </location>
</feature>
<dbReference type="Pfam" id="PF03732">
    <property type="entry name" value="Retrotrans_gag"/>
    <property type="match status" value="1"/>
</dbReference>
<feature type="domain" description="CCHC-type" evidence="4">
    <location>
        <begin position="501"/>
        <end position="515"/>
    </location>
</feature>
<dbReference type="InterPro" id="IPR005162">
    <property type="entry name" value="Retrotrans_gag_dom"/>
</dbReference>
<feature type="region of interest" description="Disordered" evidence="3">
    <location>
        <begin position="588"/>
        <end position="633"/>
    </location>
</feature>
<feature type="compositionally biased region" description="Basic and acidic residues" evidence="3">
    <location>
        <begin position="591"/>
        <end position="626"/>
    </location>
</feature>
<dbReference type="Pfam" id="PF13975">
    <property type="entry name" value="gag-asp_proteas"/>
    <property type="match status" value="1"/>
</dbReference>
<keyword evidence="2" id="KW-0175">Coiled coil</keyword>
<feature type="region of interest" description="Disordered" evidence="3">
    <location>
        <begin position="1"/>
        <end position="112"/>
    </location>
</feature>
<dbReference type="Gene3D" id="4.10.60.10">
    <property type="entry name" value="Zinc finger, CCHC-type"/>
    <property type="match status" value="1"/>
</dbReference>
<feature type="region of interest" description="Disordered" evidence="3">
    <location>
        <begin position="461"/>
        <end position="492"/>
    </location>
</feature>
<dbReference type="InterPro" id="IPR001878">
    <property type="entry name" value="Znf_CCHC"/>
</dbReference>
<evidence type="ECO:0000256" key="1">
    <source>
        <dbReference type="PROSITE-ProRule" id="PRU00047"/>
    </source>
</evidence>
<gene>
    <name evidence="5" type="ORF">MEDL_49419</name>
</gene>
<dbReference type="OrthoDB" id="6183977at2759"/>
<keyword evidence="1" id="KW-0863">Zinc-finger</keyword>
<name>A0A8S3U882_MYTED</name>
<dbReference type="SUPFAM" id="SSF50630">
    <property type="entry name" value="Acid proteases"/>
    <property type="match status" value="1"/>
</dbReference>
<dbReference type="PROSITE" id="PS50158">
    <property type="entry name" value="ZF_CCHC"/>
    <property type="match status" value="1"/>
</dbReference>
<keyword evidence="6" id="KW-1185">Reference proteome</keyword>
<keyword evidence="1" id="KW-0862">Zinc</keyword>
<keyword evidence="1" id="KW-0479">Metal-binding</keyword>
<protein>
    <recommendedName>
        <fullName evidence="4">CCHC-type domain-containing protein</fullName>
    </recommendedName>
</protein>
<dbReference type="SMART" id="SM00343">
    <property type="entry name" value="ZnF_C2HC"/>
    <property type="match status" value="1"/>
</dbReference>
<dbReference type="EMBL" id="CAJPWZ010002371">
    <property type="protein sequence ID" value="CAG2236973.1"/>
    <property type="molecule type" value="Genomic_DNA"/>
</dbReference>
<feature type="compositionally biased region" description="Low complexity" evidence="3">
    <location>
        <begin position="482"/>
        <end position="492"/>
    </location>
</feature>
<sequence>MGKPRSVRSRKTDTYINRGHSSQYDTEDSEINTLYTTDDEPCHSESDQVNEVSNDLSCIETEEEETIVLRPRSKLSKRPSPRKTGSPRRSSRYQKQNDIENKSEPQNQGDSGVYDSIKVAIQDMTGQVVSAIQNAFTGITKQYRHNNASSQQQKHAKSTTIANNSNSISKVRKSKPSFTSYSNLDFTSASECDESDDEIFSDACSDMDTNSIDTDVITQSKRSKSKFGFSNAKLPSFTGKEKWEVWINRFEAVANLQNWDNRTKLGELLTRLQGEAGDFVFDQLNSKTLKNYSKLATELKNRFGVFENKRAYKVQFNRRTQKPNEDTADYAAELKRLYDKAYSNRHAKIRQEDLLQRFLMGLSDTEARIYLELNKDPKTIEEAVQEVITYKETTSETHEGINSGRNTKVRQLKKENTNFNKQDSTSSEKDVISVTKAELQKMFDQMYLDKKRNDVIHTSVTGHSRPDERQPFNVNAPPYVPNGNYRKNNCDRNNNPENIPKCYYCGRPGHYARKCYSNPNRQSDYRNNMAINPPRQMNMPYTPPNSSMSQVIVKRKILAIVKRKILVIVKRKILAIVKRKILVIHSNSNSKSKEENSSNSNSKEETSSNSNSKEETSSNSNSKEETSSNSNISSVTLEDTNLVCSNPILGSEQSVASNVIARQVLRSDGVYVEGHIQGSEVNFTVDTGAVRTVLSVYAFNKIPHVNRPILEKSNTLACADGKPLKELGKAIFEIKLGNLCFNTEMIVANIEDEALLGLDVLMKSQWGPADIKLTEGIILLGGHAVHCTQIGQRNEFIRKIYGEAYYEIPPRSENFVDVFIDRLDDDSPETVQDCILQPTEKFSERFPLVMAPCLVNSISSQANISQDVTCNTSTCSIMNPYMYDQDTVIGSAEVVEHEPKMLLKCEDTLDVNNQIAMRRLQFHDSNLESGKRVSKEEIGRHLTTKEKDLTPEPPLQYIFCLTVNHEDIQVNDDLFADEIEDQYHINNINLTQSITDSQFNDDDMYRIIQTKFGQLDRYNFKSELLQNTDTDDLKPIRSSLFELTKKKEHVLLESRLIERTHRENGPSIEEKLSDDIYTLFNFLEGNLTSNELKPLISRGRRNTNAHFDTGENSVHEVLNKMTNRETSTQGNSYILATLLEIKQSFNENLKTLNDKIETINEKFECEIKRLVNVVHDKDRQIYSLKTELYDEKEKVTRLRSEIKLQSQDLKDQEDKIRTSDEQRQNVLNKIINRLESIDGKCKTLGKTTMSYSEALNRSANENIQLQSKTANSELDNYQSLHYENKSIDSASRDHVYDQENTMTKNTYVHSYARPNTMDRPVPTEQIQQIQTRVTNGDTSVFRGVVRKRSRRIVLYNVTADKPFELVDTAIRNFASSKGVNITFVKLLIKRQYKDIATYTLRVNINERDFAAVENDDFFWPEGVYWRDYIPQNKHL</sequence>
<dbReference type="Proteomes" id="UP000683360">
    <property type="component" value="Unassembled WGS sequence"/>
</dbReference>
<evidence type="ECO:0000313" key="5">
    <source>
        <dbReference type="EMBL" id="CAG2236973.1"/>
    </source>
</evidence>
<feature type="region of interest" description="Disordered" evidence="3">
    <location>
        <begin position="146"/>
        <end position="174"/>
    </location>
</feature>
<dbReference type="GO" id="GO:0008270">
    <property type="term" value="F:zinc ion binding"/>
    <property type="evidence" value="ECO:0007669"/>
    <property type="project" value="UniProtKB-KW"/>
</dbReference>
<reference evidence="5" key="1">
    <citation type="submission" date="2021-03" db="EMBL/GenBank/DDBJ databases">
        <authorList>
            <person name="Bekaert M."/>
        </authorList>
    </citation>
    <scope>NUCLEOTIDE SEQUENCE</scope>
</reference>
<comment type="caution">
    <text evidence="5">The sequence shown here is derived from an EMBL/GenBank/DDBJ whole genome shotgun (WGS) entry which is preliminary data.</text>
</comment>
<dbReference type="SUPFAM" id="SSF57756">
    <property type="entry name" value="Retrovirus zinc finger-like domains"/>
    <property type="match status" value="1"/>
</dbReference>
<dbReference type="InterPro" id="IPR036875">
    <property type="entry name" value="Znf_CCHC_sf"/>
</dbReference>
<proteinExistence type="predicted"/>
<evidence type="ECO:0000313" key="6">
    <source>
        <dbReference type="Proteomes" id="UP000683360"/>
    </source>
</evidence>